<gene>
    <name evidence="1" type="ORF">SteCoe_6004</name>
</gene>
<evidence type="ECO:0000313" key="2">
    <source>
        <dbReference type="Proteomes" id="UP000187209"/>
    </source>
</evidence>
<keyword evidence="2" id="KW-1185">Reference proteome</keyword>
<dbReference type="EMBL" id="MPUH01000081">
    <property type="protein sequence ID" value="OMJ91424.1"/>
    <property type="molecule type" value="Genomic_DNA"/>
</dbReference>
<protein>
    <submittedName>
        <fullName evidence="1">Uncharacterized protein</fullName>
    </submittedName>
</protein>
<name>A0A1R2CQZ1_9CILI</name>
<accession>A0A1R2CQZ1</accession>
<dbReference type="Proteomes" id="UP000187209">
    <property type="component" value="Unassembled WGS sequence"/>
</dbReference>
<comment type="caution">
    <text evidence="1">The sequence shown here is derived from an EMBL/GenBank/DDBJ whole genome shotgun (WGS) entry which is preliminary data.</text>
</comment>
<organism evidence="1 2">
    <name type="scientific">Stentor coeruleus</name>
    <dbReference type="NCBI Taxonomy" id="5963"/>
    <lineage>
        <taxon>Eukaryota</taxon>
        <taxon>Sar</taxon>
        <taxon>Alveolata</taxon>
        <taxon>Ciliophora</taxon>
        <taxon>Postciliodesmatophora</taxon>
        <taxon>Heterotrichea</taxon>
        <taxon>Heterotrichida</taxon>
        <taxon>Stentoridae</taxon>
        <taxon>Stentor</taxon>
    </lineage>
</organism>
<sequence length="276" mass="31498">MTENSQTIPKALSLKSSRAIHDPPSTLISKFTKNYSTTELNSSKKSFCFSFKDPGSKPLCDKAASFEQNFFSLPDSRLKLVVTDTIIKNDQAALKRMSQKLENEAYMEDKKQQWLCDFRNDILTSYAKRKQNTEELQKKTGLVKFRVMPHMYRHSTTERIETLAIPKNAKKGFAEDYIESYGLLGAGILETGRSVLPKSARVPGCKSSTGFSPYENGKKQGFYRDLGFGTGKNPNEVFSNKEIKECMKEINEFHKRYGELKGRVGFPQIYLEKYKN</sequence>
<evidence type="ECO:0000313" key="1">
    <source>
        <dbReference type="EMBL" id="OMJ91424.1"/>
    </source>
</evidence>
<dbReference type="AlphaFoldDB" id="A0A1R2CQZ1"/>
<reference evidence="1 2" key="1">
    <citation type="submission" date="2016-11" db="EMBL/GenBank/DDBJ databases">
        <title>The macronuclear genome of Stentor coeruleus: a giant cell with tiny introns.</title>
        <authorList>
            <person name="Slabodnick M."/>
            <person name="Ruby J.G."/>
            <person name="Reiff S.B."/>
            <person name="Swart E.C."/>
            <person name="Gosai S."/>
            <person name="Prabakaran S."/>
            <person name="Witkowska E."/>
            <person name="Larue G.E."/>
            <person name="Fisher S."/>
            <person name="Freeman R.M."/>
            <person name="Gunawardena J."/>
            <person name="Chu W."/>
            <person name="Stover N.A."/>
            <person name="Gregory B.D."/>
            <person name="Nowacki M."/>
            <person name="Derisi J."/>
            <person name="Roy S.W."/>
            <person name="Marshall W.F."/>
            <person name="Sood P."/>
        </authorList>
    </citation>
    <scope>NUCLEOTIDE SEQUENCE [LARGE SCALE GENOMIC DNA]</scope>
    <source>
        <strain evidence="1">WM001</strain>
    </source>
</reference>
<proteinExistence type="predicted"/>